<gene>
    <name evidence="1" type="ORF">Selli2_35600</name>
</gene>
<reference evidence="1" key="1">
    <citation type="submission" date="2022-11" db="EMBL/GenBank/DDBJ databases">
        <title>Draft genome sequence of Sellimonas catena strain 18CBH55.</title>
        <authorList>
            <person name="Hisatomi A."/>
            <person name="Ohkuma M."/>
            <person name="Sakamoto M."/>
        </authorList>
    </citation>
    <scope>NUCLEOTIDE SEQUENCE</scope>
    <source>
        <strain evidence="1">18CBH55</strain>
    </source>
</reference>
<reference evidence="1" key="2">
    <citation type="submission" date="2022-11" db="EMBL/GenBank/DDBJ databases">
        <title>Draft genome sequence of Sellimonas catena strain 18CBH55.</title>
        <authorList>
            <person name="Atsushi H."/>
            <person name="Moriya O."/>
            <person name="Mitsuo S."/>
        </authorList>
    </citation>
    <scope>NUCLEOTIDE SEQUENCE</scope>
    <source>
        <strain evidence="1">18CBH55</strain>
    </source>
</reference>
<protein>
    <submittedName>
        <fullName evidence="1">Uncharacterized protein</fullName>
    </submittedName>
</protein>
<evidence type="ECO:0000313" key="2">
    <source>
        <dbReference type="Proteomes" id="UP001145094"/>
    </source>
</evidence>
<name>A0A9W6CDH5_9FIRM</name>
<dbReference type="AlphaFoldDB" id="A0A9W6CDH5"/>
<dbReference type="RefSeq" id="WP_281846012.1">
    <property type="nucleotide sequence ID" value="NZ_BSCH01000040.1"/>
</dbReference>
<proteinExistence type="predicted"/>
<dbReference type="EMBL" id="BSCH01000040">
    <property type="protein sequence ID" value="GLG92133.1"/>
    <property type="molecule type" value="Genomic_DNA"/>
</dbReference>
<reference evidence="1" key="3">
    <citation type="journal article" date="2023" name="Int. J. Syst. Evol. Microbiol.">
        <title>Sellimonas catena sp. nov., isolated from human faeces.</title>
        <authorList>
            <person name="Hisatomi A."/>
            <person name="Ohkuma M."/>
            <person name="Sakamoto M."/>
        </authorList>
    </citation>
    <scope>NUCLEOTIDE SEQUENCE</scope>
    <source>
        <strain evidence="1">18CBH55</strain>
    </source>
</reference>
<comment type="caution">
    <text evidence="1">The sequence shown here is derived from an EMBL/GenBank/DDBJ whole genome shotgun (WGS) entry which is preliminary data.</text>
</comment>
<dbReference type="Proteomes" id="UP001145094">
    <property type="component" value="Unassembled WGS sequence"/>
</dbReference>
<accession>A0A9W6CDH5</accession>
<evidence type="ECO:0000313" key="1">
    <source>
        <dbReference type="EMBL" id="GLG92133.1"/>
    </source>
</evidence>
<sequence>MRIIKMILVMCSIAAFGIFVVTEAIQFGKRDTSKPEITAETDMIEVTSEYTREDMIFSRRQ</sequence>
<organism evidence="1 2">
    <name type="scientific">Sellimonas catena</name>
    <dbReference type="NCBI Taxonomy" id="2994035"/>
    <lineage>
        <taxon>Bacteria</taxon>
        <taxon>Bacillati</taxon>
        <taxon>Bacillota</taxon>
        <taxon>Clostridia</taxon>
        <taxon>Lachnospirales</taxon>
        <taxon>Lachnospiraceae</taxon>
        <taxon>Sellimonas</taxon>
    </lineage>
</organism>